<comment type="similarity">
    <text evidence="1">Belongs to the sel-1 family.</text>
</comment>
<dbReference type="Proteomes" id="UP001470230">
    <property type="component" value="Unassembled WGS sequence"/>
</dbReference>
<dbReference type="InterPro" id="IPR001245">
    <property type="entry name" value="Ser-Thr/Tyr_kinase_cat_dom"/>
</dbReference>
<keyword evidence="2" id="KW-0067">ATP-binding</keyword>
<feature type="coiled-coil region" evidence="3">
    <location>
        <begin position="320"/>
        <end position="347"/>
    </location>
</feature>
<dbReference type="PRINTS" id="PR00109">
    <property type="entry name" value="TYRKINASE"/>
</dbReference>
<gene>
    <name evidence="5" type="ORF">M9Y10_008780</name>
</gene>
<feature type="binding site" evidence="2">
    <location>
        <position position="42"/>
    </location>
    <ligand>
        <name>ATP</name>
        <dbReference type="ChEBI" id="CHEBI:30616"/>
    </ligand>
</feature>
<accession>A0ABR2IZ22</accession>
<evidence type="ECO:0000256" key="2">
    <source>
        <dbReference type="PROSITE-ProRule" id="PRU10141"/>
    </source>
</evidence>
<keyword evidence="3" id="KW-0175">Coiled coil</keyword>
<dbReference type="Gene3D" id="1.10.510.10">
    <property type="entry name" value="Transferase(Phosphotransferase) domain 1"/>
    <property type="match status" value="1"/>
</dbReference>
<dbReference type="Pfam" id="PF00069">
    <property type="entry name" value="Pkinase"/>
    <property type="match status" value="1"/>
</dbReference>
<dbReference type="EMBL" id="JAPFFF010000014">
    <property type="protein sequence ID" value="KAK8870882.1"/>
    <property type="molecule type" value="Genomic_DNA"/>
</dbReference>
<dbReference type="PROSITE" id="PS00107">
    <property type="entry name" value="PROTEIN_KINASE_ATP"/>
    <property type="match status" value="1"/>
</dbReference>
<dbReference type="SMART" id="SM00220">
    <property type="entry name" value="S_TKc"/>
    <property type="match status" value="1"/>
</dbReference>
<evidence type="ECO:0000313" key="6">
    <source>
        <dbReference type="Proteomes" id="UP001470230"/>
    </source>
</evidence>
<dbReference type="SMART" id="SM00671">
    <property type="entry name" value="SEL1"/>
    <property type="match status" value="9"/>
</dbReference>
<protein>
    <recommendedName>
        <fullName evidence="4">Protein kinase domain-containing protein</fullName>
    </recommendedName>
</protein>
<dbReference type="InterPro" id="IPR006597">
    <property type="entry name" value="Sel1-like"/>
</dbReference>
<organism evidence="5 6">
    <name type="scientific">Tritrichomonas musculus</name>
    <dbReference type="NCBI Taxonomy" id="1915356"/>
    <lineage>
        <taxon>Eukaryota</taxon>
        <taxon>Metamonada</taxon>
        <taxon>Parabasalia</taxon>
        <taxon>Tritrichomonadida</taxon>
        <taxon>Tritrichomonadidae</taxon>
        <taxon>Tritrichomonas</taxon>
    </lineage>
</organism>
<proteinExistence type="inferred from homology"/>
<feature type="domain" description="Protein kinase" evidence="4">
    <location>
        <begin position="13"/>
        <end position="290"/>
    </location>
</feature>
<dbReference type="SUPFAM" id="SSF81901">
    <property type="entry name" value="HCP-like"/>
    <property type="match status" value="2"/>
</dbReference>
<dbReference type="InterPro" id="IPR011009">
    <property type="entry name" value="Kinase-like_dom_sf"/>
</dbReference>
<dbReference type="InterPro" id="IPR000719">
    <property type="entry name" value="Prot_kinase_dom"/>
</dbReference>
<keyword evidence="2" id="KW-0547">Nucleotide-binding</keyword>
<dbReference type="PANTHER" id="PTHR11102">
    <property type="entry name" value="SEL-1-LIKE PROTEIN"/>
    <property type="match status" value="1"/>
</dbReference>
<sequence length="724" mass="81955">MEFEDAFFQINEYKLGEELGEGSFGNVYIAENVNDHQKYAAKIINTDAGFDGREQMLFLRESFLLHKLDHPSIVKFKGINFRSLKDPTKFDPTIVTEYFPHGSLKDNLEKEKKFQSDIEWTGTKKYITILGISDAMRYLHEHGIVHRDLKPENILADSNYYPRVCDFGLSRCFSTSLSNSMKLSMTGEFGTPMYMAPEILREEEKYGPGVDVYAFGILAYEIVTGKVPYYELGEISPVILGNKVMSGYRPKFTPNVPEKMQALIRKCWSDEPMDRPSFDEIYEALSSDFSFSDEPVDEDEVGMYISTLSDERGDKKGKGAVETESVFASLKNEIEELKEKCRICEILQSTNDDLIAGLNCIHGRDANIQFAISSLERSSERGNRYSSYLLGLLYEQGELVRRDPHKSLSYYEISGNQGNPRGYSNIGCNYLTGRGIEKSYDKAIEYYQKAAEQGDTIAINNLGFLYEKGRGVEQSYDKAIEYYQKAADLGNTSAMYNLGNLFKQGRIVKQSYEKAIEFFQKAADLGDAHAMTNLGFLYEQGRGIRQSYDKAIEYYKKAADLGDATATYNLGIHYERGRGVEQSYDKAIEYYKKAADHGNADAMTNLGFLYEQGRGIKQSYGKAIEYYKKAAGQGNAHAMKNLGFLYKEGRGVEQNYDKAIEYFQRAADQGNATAITCLGIFYAEGIGVEQSYDKAIEYLQRAADQGIEIAIKNLKRLKKVKFLS</sequence>
<evidence type="ECO:0000256" key="1">
    <source>
        <dbReference type="ARBA" id="ARBA00038101"/>
    </source>
</evidence>
<dbReference type="Pfam" id="PF08238">
    <property type="entry name" value="Sel1"/>
    <property type="match status" value="9"/>
</dbReference>
<evidence type="ECO:0000313" key="5">
    <source>
        <dbReference type="EMBL" id="KAK8870882.1"/>
    </source>
</evidence>
<dbReference type="PANTHER" id="PTHR11102:SF160">
    <property type="entry name" value="ERAD-ASSOCIATED E3 UBIQUITIN-PROTEIN LIGASE COMPONENT HRD3"/>
    <property type="match status" value="1"/>
</dbReference>
<dbReference type="InterPro" id="IPR017441">
    <property type="entry name" value="Protein_kinase_ATP_BS"/>
</dbReference>
<dbReference type="InterPro" id="IPR050767">
    <property type="entry name" value="Sel1_AlgK"/>
</dbReference>
<reference evidence="5 6" key="1">
    <citation type="submission" date="2024-04" db="EMBL/GenBank/DDBJ databases">
        <title>Tritrichomonas musculus Genome.</title>
        <authorList>
            <person name="Alves-Ferreira E."/>
            <person name="Grigg M."/>
            <person name="Lorenzi H."/>
            <person name="Galac M."/>
        </authorList>
    </citation>
    <scope>NUCLEOTIDE SEQUENCE [LARGE SCALE GENOMIC DNA]</scope>
    <source>
        <strain evidence="5 6">EAF2021</strain>
    </source>
</reference>
<dbReference type="InterPro" id="IPR019734">
    <property type="entry name" value="TPR_rpt"/>
</dbReference>
<comment type="caution">
    <text evidence="5">The sequence shown here is derived from an EMBL/GenBank/DDBJ whole genome shotgun (WGS) entry which is preliminary data.</text>
</comment>
<evidence type="ECO:0000256" key="3">
    <source>
        <dbReference type="SAM" id="Coils"/>
    </source>
</evidence>
<evidence type="ECO:0000259" key="4">
    <source>
        <dbReference type="PROSITE" id="PS50011"/>
    </source>
</evidence>
<dbReference type="Gene3D" id="1.25.40.10">
    <property type="entry name" value="Tetratricopeptide repeat domain"/>
    <property type="match status" value="2"/>
</dbReference>
<dbReference type="PROSITE" id="PS50011">
    <property type="entry name" value="PROTEIN_KINASE_DOM"/>
    <property type="match status" value="1"/>
</dbReference>
<name>A0ABR2IZ22_9EUKA</name>
<dbReference type="SMART" id="SM00028">
    <property type="entry name" value="TPR"/>
    <property type="match status" value="4"/>
</dbReference>
<dbReference type="InterPro" id="IPR011990">
    <property type="entry name" value="TPR-like_helical_dom_sf"/>
</dbReference>
<keyword evidence="6" id="KW-1185">Reference proteome</keyword>
<dbReference type="SUPFAM" id="SSF56112">
    <property type="entry name" value="Protein kinase-like (PK-like)"/>
    <property type="match status" value="1"/>
</dbReference>